<dbReference type="AlphaFoldDB" id="A0A6J6VWM8"/>
<accession>A0A6J6VWM8</accession>
<reference evidence="1" key="1">
    <citation type="submission" date="2020-05" db="EMBL/GenBank/DDBJ databases">
        <authorList>
            <person name="Chiriac C."/>
            <person name="Salcher M."/>
            <person name="Ghai R."/>
            <person name="Kavagutti S V."/>
        </authorList>
    </citation>
    <scope>NUCLEOTIDE SEQUENCE</scope>
</reference>
<proteinExistence type="predicted"/>
<protein>
    <submittedName>
        <fullName evidence="1">Unannotated protein</fullName>
    </submittedName>
</protein>
<dbReference type="EMBL" id="CAEZZY010000032">
    <property type="protein sequence ID" value="CAB4775894.1"/>
    <property type="molecule type" value="Genomic_DNA"/>
</dbReference>
<organism evidence="1">
    <name type="scientific">freshwater metagenome</name>
    <dbReference type="NCBI Taxonomy" id="449393"/>
    <lineage>
        <taxon>unclassified sequences</taxon>
        <taxon>metagenomes</taxon>
        <taxon>ecological metagenomes</taxon>
    </lineage>
</organism>
<gene>
    <name evidence="1" type="ORF">UFOPK2928_00442</name>
</gene>
<sequence>MAALVEAVFRTRINDANESARVDNVMKSCELARAARGANASIRTPTKAPAKTIRIGASSAYSRVGATKLIITCPH</sequence>
<name>A0A6J6VWM8_9ZZZZ</name>
<evidence type="ECO:0000313" key="1">
    <source>
        <dbReference type="EMBL" id="CAB4775894.1"/>
    </source>
</evidence>